<organism evidence="7 8">
    <name type="scientific">Nakaseomyces bracarensis</name>
    <dbReference type="NCBI Taxonomy" id="273131"/>
    <lineage>
        <taxon>Eukaryota</taxon>
        <taxon>Fungi</taxon>
        <taxon>Dikarya</taxon>
        <taxon>Ascomycota</taxon>
        <taxon>Saccharomycotina</taxon>
        <taxon>Saccharomycetes</taxon>
        <taxon>Saccharomycetales</taxon>
        <taxon>Saccharomycetaceae</taxon>
        <taxon>Nakaseomyces</taxon>
    </lineage>
</organism>
<comment type="caution">
    <text evidence="7">The sequence shown here is derived from an EMBL/GenBank/DDBJ whole genome shotgun (WGS) entry which is preliminary data.</text>
</comment>
<proteinExistence type="inferred from homology"/>
<feature type="domain" description="Transglutaminase-like" evidence="6">
    <location>
        <begin position="168"/>
        <end position="223"/>
    </location>
</feature>
<dbReference type="SMART" id="SM00460">
    <property type="entry name" value="TGc"/>
    <property type="match status" value="1"/>
</dbReference>
<accession>A0ABR4NU45</accession>
<dbReference type="PANTHER" id="PTHR12143:SF19">
    <property type="entry name" value="PEPTIDE-N(4)-(N-ACETYL-BETA-GLUCOSAMINYL)ASPARAGINE AMIDASE"/>
    <property type="match status" value="1"/>
</dbReference>
<protein>
    <recommendedName>
        <fullName evidence="4">Peptide:N-glycanase 1</fullName>
    </recommendedName>
</protein>
<keyword evidence="3" id="KW-0862">Zinc</keyword>
<dbReference type="SUPFAM" id="SSF54001">
    <property type="entry name" value="Cysteine proteinases"/>
    <property type="match status" value="1"/>
</dbReference>
<dbReference type="EMBL" id="JBEVYD010000005">
    <property type="protein sequence ID" value="KAL3232249.1"/>
    <property type="molecule type" value="Genomic_DNA"/>
</dbReference>
<dbReference type="InterPro" id="IPR050883">
    <property type="entry name" value="PNGase"/>
</dbReference>
<keyword evidence="2" id="KW-0479">Metal-binding</keyword>
<dbReference type="InterPro" id="IPR038765">
    <property type="entry name" value="Papain-like_cys_pep_sf"/>
</dbReference>
<dbReference type="Gene3D" id="3.10.620.30">
    <property type="match status" value="1"/>
</dbReference>
<evidence type="ECO:0000256" key="5">
    <source>
        <dbReference type="SAM" id="MobiDB-lite"/>
    </source>
</evidence>
<evidence type="ECO:0000256" key="4">
    <source>
        <dbReference type="ARBA" id="ARBA00032858"/>
    </source>
</evidence>
<reference evidence="7 8" key="1">
    <citation type="submission" date="2024-05" db="EMBL/GenBank/DDBJ databases">
        <title>Long read based assembly of the Candida bracarensis genome reveals expanded adhesin content.</title>
        <authorList>
            <person name="Marcet-Houben M."/>
            <person name="Ksiezopolska E."/>
            <person name="Gabaldon T."/>
        </authorList>
    </citation>
    <scope>NUCLEOTIDE SEQUENCE [LARGE SCALE GENOMIC DNA]</scope>
    <source>
        <strain evidence="7 8">CBM6</strain>
    </source>
</reference>
<gene>
    <name evidence="7" type="ORF">RNJ44_04165</name>
</gene>
<evidence type="ECO:0000259" key="6">
    <source>
        <dbReference type="SMART" id="SM00460"/>
    </source>
</evidence>
<evidence type="ECO:0000256" key="2">
    <source>
        <dbReference type="ARBA" id="ARBA00022723"/>
    </source>
</evidence>
<evidence type="ECO:0000313" key="7">
    <source>
        <dbReference type="EMBL" id="KAL3232249.1"/>
    </source>
</evidence>
<evidence type="ECO:0000256" key="1">
    <source>
        <dbReference type="ARBA" id="ARBA00009390"/>
    </source>
</evidence>
<dbReference type="Gene3D" id="2.20.25.10">
    <property type="match status" value="1"/>
</dbReference>
<dbReference type="Proteomes" id="UP001623330">
    <property type="component" value="Unassembled WGS sequence"/>
</dbReference>
<evidence type="ECO:0000313" key="8">
    <source>
        <dbReference type="Proteomes" id="UP001623330"/>
    </source>
</evidence>
<evidence type="ECO:0000256" key="3">
    <source>
        <dbReference type="ARBA" id="ARBA00022833"/>
    </source>
</evidence>
<keyword evidence="8" id="KW-1185">Reference proteome</keyword>
<sequence>MMASPYEVAAEMFLKKYKEYVVNWFKQPEQSERLSKLLQENNFARTLNNLTEKCTIYENGDMHSKVLETLDLDLIYANVDKMPLESEEQYSDNLVKELLRYFKQDFFSWCNKPDCHNCGASGDDIRGVGSQRPTWEEAKYRCGVVEVYKCNKCGSDIRFPRYGDSLKLLETRTGRCGEWADLFTLILKSFGLETRYIWNREDHVWCEYYSPHLKRWVHVDSCEQSFDQPYIYSINWNKKMSYCIAFGSYDVVDVSKRYILQNQLPRDLISEDDLQFLCQSLTKRVRSGLSDDEKYKLFCRDDLERIELDPTSATKTEKRMQELSLTDTSDKGRISGSAEWKAQRGEDGK</sequence>
<dbReference type="PANTHER" id="PTHR12143">
    <property type="entry name" value="PEPTIDE N-GLYCANASE PNGASE -RELATED"/>
    <property type="match status" value="1"/>
</dbReference>
<dbReference type="InterPro" id="IPR002931">
    <property type="entry name" value="Transglutaminase-like"/>
</dbReference>
<feature type="region of interest" description="Disordered" evidence="5">
    <location>
        <begin position="310"/>
        <end position="349"/>
    </location>
</feature>
<dbReference type="Pfam" id="PF01841">
    <property type="entry name" value="Transglut_core"/>
    <property type="match status" value="1"/>
</dbReference>
<name>A0ABR4NU45_9SACH</name>
<comment type="similarity">
    <text evidence="1">Belongs to the transglutaminase-like superfamily. PNGase family.</text>
</comment>